<dbReference type="RefSeq" id="WP_170145296.1">
    <property type="nucleotide sequence ID" value="NZ_MCHY01000008.1"/>
</dbReference>
<evidence type="ECO:0008006" key="6">
    <source>
        <dbReference type="Google" id="ProtNLM"/>
    </source>
</evidence>
<keyword evidence="1" id="KW-0472">Membrane</keyword>
<keyword evidence="1" id="KW-1133">Transmembrane helix</keyword>
<gene>
    <name evidence="4" type="ORF">BEP19_05680</name>
</gene>
<evidence type="ECO:0000259" key="2">
    <source>
        <dbReference type="Pfam" id="PF08955"/>
    </source>
</evidence>
<keyword evidence="5" id="KW-1185">Reference proteome</keyword>
<dbReference type="Gene3D" id="3.30.70.1740">
    <property type="entry name" value="Bypass-of-forespore C, C-terminal domain"/>
    <property type="match status" value="1"/>
</dbReference>
<proteinExistence type="predicted"/>
<sequence length="206" mass="23531">MRNNRKSLKPHGFFLGLISALVLAILVGSAWLMMDTLNLNSSTKVNEQAKWAKPALAQEQVMVTLQKTYVCGVEEEEKVTKTVSSSDQLFKEYSDWELVSKQDNRYVFKKLEHDLAPMCKEHGYFGLTDGEVLTLFEGPPQEQKVIQTFFQINTDKFESGLFQNDLDLLKQGIRIHDLAEYNSILSTYGEYSDESLSSHHRQAVDE</sequence>
<feature type="transmembrane region" description="Helical" evidence="1">
    <location>
        <begin position="12"/>
        <end position="34"/>
    </location>
</feature>
<evidence type="ECO:0000256" key="1">
    <source>
        <dbReference type="SAM" id="Phobius"/>
    </source>
</evidence>
<dbReference type="Proteomes" id="UP000284219">
    <property type="component" value="Unassembled WGS sequence"/>
</dbReference>
<dbReference type="InterPro" id="IPR038118">
    <property type="entry name" value="BOFC_N_sf"/>
</dbReference>
<dbReference type="InterPro" id="IPR015071">
    <property type="entry name" value="BOFC_N"/>
</dbReference>
<dbReference type="Pfam" id="PF08977">
    <property type="entry name" value="BOFC_N"/>
    <property type="match status" value="1"/>
</dbReference>
<name>A0A419SIZ0_9BACL</name>
<feature type="domain" description="Bypass of forespore C C-terminal" evidence="2">
    <location>
        <begin position="114"/>
        <end position="188"/>
    </location>
</feature>
<comment type="caution">
    <text evidence="4">The sequence shown here is derived from an EMBL/GenBank/DDBJ whole genome shotgun (WGS) entry which is preliminary data.</text>
</comment>
<evidence type="ECO:0000313" key="5">
    <source>
        <dbReference type="Proteomes" id="UP000284219"/>
    </source>
</evidence>
<organism evidence="4 5">
    <name type="scientific">Ammoniphilus oxalaticus</name>
    <dbReference type="NCBI Taxonomy" id="66863"/>
    <lineage>
        <taxon>Bacteria</taxon>
        <taxon>Bacillati</taxon>
        <taxon>Bacillota</taxon>
        <taxon>Bacilli</taxon>
        <taxon>Bacillales</taxon>
        <taxon>Paenibacillaceae</taxon>
        <taxon>Aneurinibacillus group</taxon>
        <taxon>Ammoniphilus</taxon>
    </lineage>
</organism>
<evidence type="ECO:0000259" key="3">
    <source>
        <dbReference type="Pfam" id="PF08977"/>
    </source>
</evidence>
<dbReference type="InterPro" id="IPR015050">
    <property type="entry name" value="BofC_C"/>
</dbReference>
<dbReference type="InterPro" id="IPR038117">
    <property type="entry name" value="BofC_C_sf"/>
</dbReference>
<feature type="domain" description="Bypass-of-forespore C N-terminal" evidence="3">
    <location>
        <begin position="61"/>
        <end position="110"/>
    </location>
</feature>
<accession>A0A419SIZ0</accession>
<keyword evidence="1" id="KW-0812">Transmembrane</keyword>
<dbReference type="Pfam" id="PF08955">
    <property type="entry name" value="BofC_C"/>
    <property type="match status" value="1"/>
</dbReference>
<dbReference type="AlphaFoldDB" id="A0A419SIZ0"/>
<dbReference type="Gene3D" id="3.10.20.420">
    <property type="entry name" value="Bypass-of-forespore C, N-terminal domain"/>
    <property type="match status" value="1"/>
</dbReference>
<evidence type="ECO:0000313" key="4">
    <source>
        <dbReference type="EMBL" id="RKD23916.1"/>
    </source>
</evidence>
<reference evidence="4 5" key="1">
    <citation type="submission" date="2016-08" db="EMBL/GenBank/DDBJ databases">
        <title>Novel Firmicute Genomes.</title>
        <authorList>
            <person name="Poppleton D.I."/>
            <person name="Gribaldo S."/>
        </authorList>
    </citation>
    <scope>NUCLEOTIDE SEQUENCE [LARGE SCALE GENOMIC DNA]</scope>
    <source>
        <strain evidence="4 5">RAOx-1</strain>
    </source>
</reference>
<protein>
    <recommendedName>
        <fullName evidence="6">Bypass of forespore C C-terminal domain-containing protein</fullName>
    </recommendedName>
</protein>
<dbReference type="EMBL" id="MCHY01000008">
    <property type="protein sequence ID" value="RKD23916.1"/>
    <property type="molecule type" value="Genomic_DNA"/>
</dbReference>